<dbReference type="Gene3D" id="3.40.50.11350">
    <property type="match status" value="1"/>
</dbReference>
<dbReference type="OrthoDB" id="9794601at2"/>
<evidence type="ECO:0000313" key="3">
    <source>
        <dbReference type="EMBL" id="RAI74062.1"/>
    </source>
</evidence>
<proteinExistence type="predicted"/>
<dbReference type="Pfam" id="PF01531">
    <property type="entry name" value="Glyco_transf_11"/>
    <property type="match status" value="1"/>
</dbReference>
<name>A0A327NFP6_9BACT</name>
<dbReference type="Proteomes" id="UP000249016">
    <property type="component" value="Unassembled WGS sequence"/>
</dbReference>
<dbReference type="PANTHER" id="PTHR11927">
    <property type="entry name" value="GALACTOSIDE 2-L-FUCOSYLTRANSFERASE"/>
    <property type="match status" value="1"/>
</dbReference>
<protein>
    <submittedName>
        <fullName evidence="3">Alpha-1,2-fucosyltransferase</fullName>
    </submittedName>
</protein>
<evidence type="ECO:0000256" key="2">
    <source>
        <dbReference type="ARBA" id="ARBA00022679"/>
    </source>
</evidence>
<dbReference type="CDD" id="cd11301">
    <property type="entry name" value="Fut1_Fut2_like"/>
    <property type="match status" value="1"/>
</dbReference>
<dbReference type="AlphaFoldDB" id="A0A327NFP6"/>
<dbReference type="GO" id="GO:0005975">
    <property type="term" value="P:carbohydrate metabolic process"/>
    <property type="evidence" value="ECO:0007669"/>
    <property type="project" value="InterPro"/>
</dbReference>
<organism evidence="3 4">
    <name type="scientific">Spirosoma telluris</name>
    <dbReference type="NCBI Taxonomy" id="2183553"/>
    <lineage>
        <taxon>Bacteria</taxon>
        <taxon>Pseudomonadati</taxon>
        <taxon>Bacteroidota</taxon>
        <taxon>Cytophagia</taxon>
        <taxon>Cytophagales</taxon>
        <taxon>Cytophagaceae</taxon>
        <taxon>Spirosoma</taxon>
    </lineage>
</organism>
<gene>
    <name evidence="3" type="ORF">HMF3257_06295</name>
</gene>
<keyword evidence="1 3" id="KW-0328">Glycosyltransferase</keyword>
<sequence>MIISRITSGLGNQLFQYAVARHLSLKNKTPLYADLSYYLHQYADDTSRAFKLGNFSAPYHTLQESPVEYVSKFTKLLPNRSLRPFFLFIKEKQFHFDEQVLKSHAGCVILEGFWQSEAYFRESADVIRRDFQLSTTPSPEFDQYLQQIRNTPSPVSIHVRRGDYVNHPEFSKTFGFIGLDYYKRAIQYVTKEIKNPHFFVFSDDKDWVRENLPLPTDSVFVQNTGPTGDVADLVLMSHCHHHIIANSSFSWWGAWLNPNPNKLVITPKNWYKDKPDWNTKDLLPPTWLSL</sequence>
<dbReference type="EMBL" id="QLII01000001">
    <property type="protein sequence ID" value="RAI74062.1"/>
    <property type="molecule type" value="Genomic_DNA"/>
</dbReference>
<dbReference type="GO" id="GO:0016020">
    <property type="term" value="C:membrane"/>
    <property type="evidence" value="ECO:0007669"/>
    <property type="project" value="InterPro"/>
</dbReference>
<dbReference type="GO" id="GO:0008107">
    <property type="term" value="F:galactoside 2-alpha-L-fucosyltransferase activity"/>
    <property type="evidence" value="ECO:0007669"/>
    <property type="project" value="InterPro"/>
</dbReference>
<keyword evidence="2 3" id="KW-0808">Transferase</keyword>
<comment type="caution">
    <text evidence="3">The sequence shown here is derived from an EMBL/GenBank/DDBJ whole genome shotgun (WGS) entry which is preliminary data.</text>
</comment>
<evidence type="ECO:0000313" key="4">
    <source>
        <dbReference type="Proteomes" id="UP000249016"/>
    </source>
</evidence>
<dbReference type="PANTHER" id="PTHR11927:SF9">
    <property type="entry name" value="L-FUCOSYLTRANSFERASE"/>
    <property type="match status" value="1"/>
</dbReference>
<keyword evidence="4" id="KW-1185">Reference proteome</keyword>
<dbReference type="InterPro" id="IPR002516">
    <property type="entry name" value="Glyco_trans_11"/>
</dbReference>
<reference evidence="3 4" key="1">
    <citation type="submission" date="2018-06" db="EMBL/GenBank/DDBJ databases">
        <title>Spirosoma sp. HMF3257 Genome sequencing and assembly.</title>
        <authorList>
            <person name="Kang H."/>
            <person name="Cha I."/>
            <person name="Kim H."/>
            <person name="Kang J."/>
            <person name="Joh K."/>
        </authorList>
    </citation>
    <scope>NUCLEOTIDE SEQUENCE [LARGE SCALE GENOMIC DNA]</scope>
    <source>
        <strain evidence="3 4">HMF3257</strain>
    </source>
</reference>
<accession>A0A327NFP6</accession>
<dbReference type="RefSeq" id="WP_111340934.1">
    <property type="nucleotide sequence ID" value="NZ_QLII01000001.1"/>
</dbReference>
<evidence type="ECO:0000256" key="1">
    <source>
        <dbReference type="ARBA" id="ARBA00022676"/>
    </source>
</evidence>